<organism evidence="1 2">
    <name type="scientific">Cenococcum geophilum 1.58</name>
    <dbReference type="NCBI Taxonomy" id="794803"/>
    <lineage>
        <taxon>Eukaryota</taxon>
        <taxon>Fungi</taxon>
        <taxon>Dikarya</taxon>
        <taxon>Ascomycota</taxon>
        <taxon>Pezizomycotina</taxon>
        <taxon>Dothideomycetes</taxon>
        <taxon>Pleosporomycetidae</taxon>
        <taxon>Gloniales</taxon>
        <taxon>Gloniaceae</taxon>
        <taxon>Cenococcum</taxon>
    </lineage>
</organism>
<protein>
    <submittedName>
        <fullName evidence="1">HET-domain-containing protein</fullName>
    </submittedName>
</protein>
<dbReference type="Proteomes" id="UP000250078">
    <property type="component" value="Unassembled WGS sequence"/>
</dbReference>
<evidence type="ECO:0000313" key="1">
    <source>
        <dbReference type="EMBL" id="OCK87787.1"/>
    </source>
</evidence>
<sequence length="719" mass="80630">MVSVCKTCRGLQTSQRTTGDGTSGALQWFSTTLPVLRRSATAGCRGCALILQGVLLHHDKFVGVSEDRLKISAESFIPGPDKHSVQGHLSVELRWKLRDDAEADAPELDYEEKYPDLKLEFYTEKDGQSPFSAIGRGIRISQDPLTDAGLEVVRAMIARCLSDHPKCQNTKSGHLPKRFVAVTSDDGSNGVKIYEPIDDTVEYLTLSHCWGSKQNILKTMKSTLTSYRRNIPWSSLPKTFQDAVAITRSLGFQYLWIDSLCVVQDDPYDYLDESHKMSDIYSGSFLTIAATSAPDSSHGCFMPKQQPFKIQVTDASGSLYKIFVREQPSHHSFKGQFNEDDHMNDWVIPFNCQDAANMQTPLLKRAWAYEERLLSTRVLHFTQSEMILECMEGIQCECGRIDNPMYDPRTTDTIKRELANYTRTNDILAEAHDGLCNGIDAVASQLADTRLDTDDTQKSKVKEELIQLWSYIITEYTARDLTFDRDRLLAIAGIARQLLRYPILGSYIAGHWTCSTLNLLWYPSDASHSRRSSSSKVPTWSWASVEGSPIYFDNTTAMDLACTVNFPCDVGRNGGGLQKWAPTSGDRIEISAAMAAEVVLRLDSAHEYSLTKNGVSVEFTPDVSKSRGHEQLVPGETLICVLASMTYRSSIIGFVLKPMDSQPNSYTYRRIGRFECYECEFNVNSDDPGDAEALLGLWFPEVEDMTELDNSPRRIFSVI</sequence>
<accession>A0ACC8EN14</accession>
<evidence type="ECO:0000313" key="2">
    <source>
        <dbReference type="Proteomes" id="UP000250078"/>
    </source>
</evidence>
<keyword evidence="2" id="KW-1185">Reference proteome</keyword>
<dbReference type="EMBL" id="KV748254">
    <property type="protein sequence ID" value="OCK87787.1"/>
    <property type="molecule type" value="Genomic_DNA"/>
</dbReference>
<gene>
    <name evidence="1" type="ORF">K441DRAFT_592366</name>
</gene>
<name>A0ACC8EN14_9PEZI</name>
<reference evidence="1 2" key="1">
    <citation type="journal article" date="2016" name="Nat. Commun.">
        <title>Ectomycorrhizal ecology is imprinted in the genome of the dominant symbiotic fungus Cenococcum geophilum.</title>
        <authorList>
            <consortium name="DOE Joint Genome Institute"/>
            <person name="Peter M."/>
            <person name="Kohler A."/>
            <person name="Ohm R.A."/>
            <person name="Kuo A."/>
            <person name="Krutzmann J."/>
            <person name="Morin E."/>
            <person name="Arend M."/>
            <person name="Barry K.W."/>
            <person name="Binder M."/>
            <person name="Choi C."/>
            <person name="Clum A."/>
            <person name="Copeland A."/>
            <person name="Grisel N."/>
            <person name="Haridas S."/>
            <person name="Kipfer T."/>
            <person name="LaButti K."/>
            <person name="Lindquist E."/>
            <person name="Lipzen A."/>
            <person name="Maire R."/>
            <person name="Meier B."/>
            <person name="Mihaltcheva S."/>
            <person name="Molinier V."/>
            <person name="Murat C."/>
            <person name="Poggeler S."/>
            <person name="Quandt C.A."/>
            <person name="Sperisen C."/>
            <person name="Tritt A."/>
            <person name="Tisserant E."/>
            <person name="Crous P.W."/>
            <person name="Henrissat B."/>
            <person name="Nehls U."/>
            <person name="Egli S."/>
            <person name="Spatafora J.W."/>
            <person name="Grigoriev I.V."/>
            <person name="Martin F.M."/>
        </authorList>
    </citation>
    <scope>NUCLEOTIDE SEQUENCE [LARGE SCALE GENOMIC DNA]</scope>
    <source>
        <strain evidence="1 2">1.58</strain>
    </source>
</reference>
<proteinExistence type="predicted"/>